<dbReference type="CDD" id="cd07570">
    <property type="entry name" value="GAT_Gln-NAD-synth"/>
    <property type="match status" value="1"/>
</dbReference>
<evidence type="ECO:0000256" key="1">
    <source>
        <dbReference type="ARBA" id="ARBA00005188"/>
    </source>
</evidence>
<evidence type="ECO:0000256" key="7">
    <source>
        <dbReference type="ARBA" id="ARBA00052340"/>
    </source>
</evidence>
<keyword evidence="11" id="KW-1185">Reference proteome</keyword>
<keyword evidence="4 8" id="KW-0547">Nucleotide-binding</keyword>
<dbReference type="NCBIfam" id="TIGR00552">
    <property type="entry name" value="nadE"/>
    <property type="match status" value="1"/>
</dbReference>
<dbReference type="InterPro" id="IPR014729">
    <property type="entry name" value="Rossmann-like_a/b/a_fold"/>
</dbReference>
<dbReference type="InterPro" id="IPR003010">
    <property type="entry name" value="C-N_Hydrolase"/>
</dbReference>
<dbReference type="HAMAP" id="MF_02090">
    <property type="entry name" value="NadE_glutamine_dep"/>
    <property type="match status" value="1"/>
</dbReference>
<dbReference type="GO" id="GO:0005524">
    <property type="term" value="F:ATP binding"/>
    <property type="evidence" value="ECO:0007669"/>
    <property type="project" value="UniProtKB-UniRule"/>
</dbReference>
<evidence type="ECO:0000256" key="5">
    <source>
        <dbReference type="ARBA" id="ARBA00022840"/>
    </source>
</evidence>
<evidence type="ECO:0000256" key="3">
    <source>
        <dbReference type="ARBA" id="ARBA00022598"/>
    </source>
</evidence>
<dbReference type="GO" id="GO:0005737">
    <property type="term" value="C:cytoplasm"/>
    <property type="evidence" value="ECO:0007669"/>
    <property type="project" value="InterPro"/>
</dbReference>
<dbReference type="PANTHER" id="PTHR23090:SF9">
    <property type="entry name" value="GLUTAMINE-DEPENDENT NAD(+) SYNTHETASE"/>
    <property type="match status" value="1"/>
</dbReference>
<dbReference type="Pfam" id="PF02540">
    <property type="entry name" value="NAD_synthase"/>
    <property type="match status" value="1"/>
</dbReference>
<comment type="catalytic activity">
    <reaction evidence="7 8">
        <text>deamido-NAD(+) + L-glutamine + ATP + H2O = L-glutamate + AMP + diphosphate + NAD(+) + H(+)</text>
        <dbReference type="Rhea" id="RHEA:24384"/>
        <dbReference type="ChEBI" id="CHEBI:15377"/>
        <dbReference type="ChEBI" id="CHEBI:15378"/>
        <dbReference type="ChEBI" id="CHEBI:29985"/>
        <dbReference type="ChEBI" id="CHEBI:30616"/>
        <dbReference type="ChEBI" id="CHEBI:33019"/>
        <dbReference type="ChEBI" id="CHEBI:57540"/>
        <dbReference type="ChEBI" id="CHEBI:58359"/>
        <dbReference type="ChEBI" id="CHEBI:58437"/>
        <dbReference type="ChEBI" id="CHEBI:456215"/>
        <dbReference type="EC" id="6.3.5.1"/>
    </reaction>
</comment>
<dbReference type="UniPathway" id="UPA00253">
    <property type="reaction ID" value="UER00334"/>
</dbReference>
<gene>
    <name evidence="10" type="ORF">BB558_004360</name>
</gene>
<accession>A0A2U1J3G5</accession>
<keyword evidence="6 8" id="KW-0520">NAD</keyword>
<dbReference type="Gene3D" id="3.60.110.10">
    <property type="entry name" value="Carbon-nitrogen hydrolase"/>
    <property type="match status" value="1"/>
</dbReference>
<dbReference type="PANTHER" id="PTHR23090">
    <property type="entry name" value="NH 3 /GLUTAMINE-DEPENDENT NAD + SYNTHETASE"/>
    <property type="match status" value="1"/>
</dbReference>
<dbReference type="AlphaFoldDB" id="A0A2U1J3G5"/>
<dbReference type="InterPro" id="IPR014445">
    <property type="entry name" value="Gln-dep_NAD_synthase"/>
</dbReference>
<dbReference type="Pfam" id="PF00795">
    <property type="entry name" value="CN_hydrolase"/>
    <property type="match status" value="1"/>
</dbReference>
<dbReference type="InterPro" id="IPR036526">
    <property type="entry name" value="C-N_Hydrolase_sf"/>
</dbReference>
<reference evidence="10 11" key="1">
    <citation type="journal article" date="2018" name="MBio">
        <title>Comparative Genomics Reveals the Core Gene Toolbox for the Fungus-Insect Symbiosis.</title>
        <authorList>
            <person name="Wang Y."/>
            <person name="Stata M."/>
            <person name="Wang W."/>
            <person name="Stajich J.E."/>
            <person name="White M.M."/>
            <person name="Moncalvo J.M."/>
        </authorList>
    </citation>
    <scope>NUCLEOTIDE SEQUENCE [LARGE SCALE GENOMIC DNA]</scope>
    <source>
        <strain evidence="10 11">AUS-126-30</strain>
    </source>
</reference>
<dbReference type="GO" id="GO:0003952">
    <property type="term" value="F:NAD+ synthase (glutamine-hydrolyzing) activity"/>
    <property type="evidence" value="ECO:0007669"/>
    <property type="project" value="UniProtKB-UniRule"/>
</dbReference>
<dbReference type="CDD" id="cd00553">
    <property type="entry name" value="NAD_synthase"/>
    <property type="match status" value="1"/>
</dbReference>
<dbReference type="PIRSF" id="PIRSF006630">
    <property type="entry name" value="NADS_GAT"/>
    <property type="match status" value="1"/>
</dbReference>
<dbReference type="PROSITE" id="PS50263">
    <property type="entry name" value="CN_HYDROLASE"/>
    <property type="match status" value="1"/>
</dbReference>
<dbReference type="InterPro" id="IPR022310">
    <property type="entry name" value="NAD/GMP_synthase"/>
</dbReference>
<protein>
    <recommendedName>
        <fullName evidence="8">Glutamine-dependent NAD(+) synthetase</fullName>
        <ecNumber evidence="8">6.3.5.1</ecNumber>
    </recommendedName>
    <alternativeName>
        <fullName evidence="8">NAD(+) synthase [glutamine-hydrolyzing]</fullName>
    </alternativeName>
</protein>
<evidence type="ECO:0000256" key="2">
    <source>
        <dbReference type="ARBA" id="ARBA00007145"/>
    </source>
</evidence>
<sequence length="701" mass="79859">MLNQKYVVSSCALNQWALDFNGNYERIKQSILEAIRLKASIRVGTELEITGYSCQDHFFEVDTVLHSWEILATLLVDPELYGIIISTGMPVLYNNTLYNCTVIILNGQIILIRPKMWMASEGNFSELRWFTPWTFKAETVDFALPDLIKCINGQKTVKFGDAFIETNQCTIGIEMCEELFVPESPHIDMSLDGADIIINNSGTYFELRKLSKRVGMMKEATQKCGGIYVYGNQRGCDGDRTYFDGSPMILCNGEVLSIGMQFSLKEVQVISATIDINRVKSYRASSRSFSLQTSLRPIYPRIKVDFDFIPVDSKPTEPVIVKFLRPEEEINLGPACWMWDYLRRSNQGGFFLCLSGGIDSCSVAIMVYSMCYIVCNAAQMGDVKVISDLHKILGLGHGSTYIPSDPKELSNLILHTCYMSTNNSSNETRNRAVMLAAEIRSYHIDFNFDTVISTILALFYVLTNKKPKFVAHGGSNSENIALQNIQARLRMILAYFFASLLLWIRSRPKSLLVLGTTNMDESLRGYLTKYDNSSADINPIGAISKNELRKYISFACDYYGISILTLFLEATPSAELVPVPKFLVQSDEMEMGMTYNELYVFGRLRKLSLCGPYTMFTKLVKLWGSKMYIPVIAQKIKMFFYYYGVNRHKMSVLTPGFHVESHSSDDNRFDPRQMLYNCQWEWQFEKIDETTKQLLNNTNNF</sequence>
<dbReference type="SUPFAM" id="SSF52402">
    <property type="entry name" value="Adenine nucleotide alpha hydrolases-like"/>
    <property type="match status" value="1"/>
</dbReference>
<name>A0A2U1J3G5_SMIAN</name>
<dbReference type="EMBL" id="MBFU01000417">
    <property type="protein sequence ID" value="PVZ99610.1"/>
    <property type="molecule type" value="Genomic_DNA"/>
</dbReference>
<proteinExistence type="inferred from homology"/>
<evidence type="ECO:0000313" key="11">
    <source>
        <dbReference type="Proteomes" id="UP000245591"/>
    </source>
</evidence>
<dbReference type="GO" id="GO:0009435">
    <property type="term" value="P:NAD+ biosynthetic process"/>
    <property type="evidence" value="ECO:0007669"/>
    <property type="project" value="UniProtKB-UniRule"/>
</dbReference>
<keyword evidence="5 8" id="KW-0067">ATP-binding</keyword>
<dbReference type="FunFam" id="3.60.110.10:FF:000003">
    <property type="entry name" value="Glutamine-dependent NAD(+) synthetase"/>
    <property type="match status" value="1"/>
</dbReference>
<evidence type="ECO:0000313" key="10">
    <source>
        <dbReference type="EMBL" id="PVZ99610.1"/>
    </source>
</evidence>
<organism evidence="10 11">
    <name type="scientific">Smittium angustum</name>
    <dbReference type="NCBI Taxonomy" id="133377"/>
    <lineage>
        <taxon>Eukaryota</taxon>
        <taxon>Fungi</taxon>
        <taxon>Fungi incertae sedis</taxon>
        <taxon>Zoopagomycota</taxon>
        <taxon>Kickxellomycotina</taxon>
        <taxon>Harpellomycetes</taxon>
        <taxon>Harpellales</taxon>
        <taxon>Legeriomycetaceae</taxon>
        <taxon>Smittium</taxon>
    </lineage>
</organism>
<evidence type="ECO:0000256" key="8">
    <source>
        <dbReference type="PIRNR" id="PIRNR006630"/>
    </source>
</evidence>
<dbReference type="SUPFAM" id="SSF56317">
    <property type="entry name" value="Carbon-nitrogen hydrolase"/>
    <property type="match status" value="1"/>
</dbReference>
<dbReference type="Proteomes" id="UP000245591">
    <property type="component" value="Unassembled WGS sequence"/>
</dbReference>
<dbReference type="EC" id="6.3.5.1" evidence="8"/>
<keyword evidence="3 8" id="KW-0436">Ligase</keyword>
<dbReference type="Gene3D" id="3.40.50.620">
    <property type="entry name" value="HUPs"/>
    <property type="match status" value="1"/>
</dbReference>
<feature type="domain" description="CN hydrolase" evidence="9">
    <location>
        <begin position="6"/>
        <end position="276"/>
    </location>
</feature>
<evidence type="ECO:0000259" key="9">
    <source>
        <dbReference type="PROSITE" id="PS50263"/>
    </source>
</evidence>
<comment type="pathway">
    <text evidence="1 8">Cofactor biosynthesis; NAD(+) biosynthesis; NAD(+) from deamido-NAD(+) (L-Gln route): step 1/1.</text>
</comment>
<dbReference type="GO" id="GO:0004359">
    <property type="term" value="F:glutaminase activity"/>
    <property type="evidence" value="ECO:0007669"/>
    <property type="project" value="InterPro"/>
</dbReference>
<dbReference type="FunFam" id="3.40.50.620:FF:000036">
    <property type="entry name" value="Glutamine-dependent NAD(+) synthetase"/>
    <property type="match status" value="1"/>
</dbReference>
<comment type="similarity">
    <text evidence="2 8">In the C-terminal section; belongs to the NAD synthetase family.</text>
</comment>
<evidence type="ECO:0000256" key="4">
    <source>
        <dbReference type="ARBA" id="ARBA00022741"/>
    </source>
</evidence>
<evidence type="ECO:0000256" key="6">
    <source>
        <dbReference type="ARBA" id="ARBA00023027"/>
    </source>
</evidence>
<comment type="caution">
    <text evidence="10">The sequence shown here is derived from an EMBL/GenBank/DDBJ whole genome shotgun (WGS) entry which is preliminary data.</text>
</comment>
<dbReference type="InterPro" id="IPR003694">
    <property type="entry name" value="NAD_synthase"/>
</dbReference>